<evidence type="ECO:0000313" key="1">
    <source>
        <dbReference type="EMBL" id="MEZ8719557.1"/>
    </source>
</evidence>
<protein>
    <submittedName>
        <fullName evidence="1">Uncharacterized protein</fullName>
    </submittedName>
</protein>
<dbReference type="EMBL" id="JBFSSG010000001">
    <property type="protein sequence ID" value="MEZ8719557.1"/>
    <property type="molecule type" value="Genomic_DNA"/>
</dbReference>
<comment type="caution">
    <text evidence="1">The sequence shown here is derived from an EMBL/GenBank/DDBJ whole genome shotgun (WGS) entry which is preliminary data.</text>
</comment>
<organism evidence="1 2">
    <name type="scientific">Vibrio pomeroyi</name>
    <dbReference type="NCBI Taxonomy" id="198832"/>
    <lineage>
        <taxon>Bacteria</taxon>
        <taxon>Pseudomonadati</taxon>
        <taxon>Pseudomonadota</taxon>
        <taxon>Gammaproteobacteria</taxon>
        <taxon>Vibrionales</taxon>
        <taxon>Vibrionaceae</taxon>
        <taxon>Vibrio</taxon>
    </lineage>
</organism>
<accession>A0ABV4MQZ4</accession>
<reference evidence="1 2" key="1">
    <citation type="journal article" date="2024" name="ISME J.">
        <title>Tailless and filamentous prophages are predominant in marine Vibrio.</title>
        <authorList>
            <person name="Steensen K."/>
            <person name="Seneca J."/>
            <person name="Bartlau N."/>
            <person name="Yu X.A."/>
            <person name="Hussain F.A."/>
            <person name="Polz M.F."/>
        </authorList>
    </citation>
    <scope>NUCLEOTIDE SEQUENCE [LARGE SCALE GENOMIC DNA]</scope>
    <source>
        <strain evidence="1 2">10N.239.312.F12</strain>
    </source>
</reference>
<dbReference type="RefSeq" id="WP_269337637.1">
    <property type="nucleotide sequence ID" value="NZ_JBFSSG010000001.1"/>
</dbReference>
<keyword evidence="2" id="KW-1185">Reference proteome</keyword>
<evidence type="ECO:0000313" key="2">
    <source>
        <dbReference type="Proteomes" id="UP001570071"/>
    </source>
</evidence>
<name>A0ABV4MQZ4_9VIBR</name>
<sequence length="148" mass="16912">MAVNPDRLLKVHVAAMPEDRMQTIANRVIPTFCYDNSLMALVELELEKIVYGIAVADVASHQLTVEHCWVKTSDGIYYDPTYQLVGPGGNVETTYYVLFEMSAPEYFEFAISRRGKELSTIGALDFLEFRRSPEYQDCFIKKRLVEMA</sequence>
<gene>
    <name evidence="1" type="ORF">AB6D66_00665</name>
</gene>
<proteinExistence type="predicted"/>
<dbReference type="Proteomes" id="UP001570071">
    <property type="component" value="Unassembled WGS sequence"/>
</dbReference>